<dbReference type="SUPFAM" id="SSF81296">
    <property type="entry name" value="E set domains"/>
    <property type="match status" value="2"/>
</dbReference>
<dbReference type="NCBIfam" id="TIGR01643">
    <property type="entry name" value="YD_repeat_2x"/>
    <property type="match status" value="1"/>
</dbReference>
<dbReference type="InterPro" id="IPR014756">
    <property type="entry name" value="Ig_E-set"/>
</dbReference>
<keyword evidence="1" id="KW-1133">Transmembrane helix</keyword>
<evidence type="ECO:0000313" key="4">
    <source>
        <dbReference type="Proteomes" id="UP000663181"/>
    </source>
</evidence>
<feature type="domain" description="IPT/TIG" evidence="2">
    <location>
        <begin position="174"/>
        <end position="244"/>
    </location>
</feature>
<proteinExistence type="predicted"/>
<keyword evidence="1" id="KW-0812">Transmembrane</keyword>
<keyword evidence="1" id="KW-0472">Membrane</keyword>
<dbReference type="InterPro" id="IPR013783">
    <property type="entry name" value="Ig-like_fold"/>
</dbReference>
<name>A0ABX7GXU5_9GAMM</name>
<dbReference type="InterPro" id="IPR006530">
    <property type="entry name" value="YD"/>
</dbReference>
<dbReference type="CDD" id="cd00603">
    <property type="entry name" value="IPT_PCSR"/>
    <property type="match status" value="1"/>
</dbReference>
<reference evidence="3 4" key="1">
    <citation type="submission" date="2020-10" db="EMBL/GenBank/DDBJ databases">
        <title>Phylogeny of dyella-like bacteria.</title>
        <authorList>
            <person name="Fu J."/>
        </authorList>
    </citation>
    <scope>NUCLEOTIDE SEQUENCE [LARGE SCALE GENOMIC DNA]</scope>
    <source>
        <strain evidence="3 4">DHOB09</strain>
    </source>
</reference>
<evidence type="ECO:0000259" key="2">
    <source>
        <dbReference type="Pfam" id="PF01833"/>
    </source>
</evidence>
<sequence length="689" mass="71012">MRQSHGGGQGGISQRAKVQSVWRNNILWLLTSIGVLVAAFPVKANTTYLYDANSRLLGVLNTSGNSTRYVYDDIGNLVRTDSIPSSQLMVLGFAPEHGAVSSAVTIWGQGFSTTTSANAVSFNGTAATVTSATANQLQVTVPSGATTGPLSITTGGNTTASLNPFTVDDSGIAPTLTSVSPTIGVAGTVVTLTGTHLDPVAGGTTVTLNGVSVVPTTLTDNTISFTTPTAFGSGKFLVTTLYGQVTAASDFTTIAPDFASYTISTGRIAINGATVNVKATSEEGVTELLFDAPAGTWLSLQGSGLPNSESAEIELYDPRGLVIGAQNYLVTTAPSVHFLQIPTTGTYTMVVWPEQSATFNVWLEQNAQIQPNVPYAFAATVNGQSKRLMFNTTPTQSFGIGFSGLSVSQANYDILSMIQDADGLTLTSGSCQPSSQTTCSLNLPAFAVNQGNATFPAPGWRQLIVTSQSGTTSKASIVLTPDVVQPIAVNNAATMQLATMGQNGDQTFNGKAGQFLSLNVTAQTTTPSNNSITYTVYDPTGTQIFSDAISTGQVFNLPQLQLTGPYTLYVVPYEGMTASVNDTLLLDASAAATVNGAGVVVSSNVATQNAYVTFQAVQGKSYTVSGVCSSSDGYTSINVTDPSGNTVAEGNCGSTTSDASLSSAATSGTYTAILQDNAPFSGTVTVTQP</sequence>
<feature type="transmembrane region" description="Helical" evidence="1">
    <location>
        <begin position="21"/>
        <end position="42"/>
    </location>
</feature>
<dbReference type="Pfam" id="PF05593">
    <property type="entry name" value="RHS_repeat"/>
    <property type="match status" value="1"/>
</dbReference>
<dbReference type="InterPro" id="IPR002909">
    <property type="entry name" value="IPT_dom"/>
</dbReference>
<dbReference type="Pfam" id="PF01833">
    <property type="entry name" value="TIG"/>
    <property type="match status" value="2"/>
</dbReference>
<dbReference type="InterPro" id="IPR031325">
    <property type="entry name" value="RHS_repeat"/>
</dbReference>
<keyword evidence="4" id="KW-1185">Reference proteome</keyword>
<feature type="domain" description="IPT/TIG" evidence="2">
    <location>
        <begin position="95"/>
        <end position="166"/>
    </location>
</feature>
<dbReference type="RefSeq" id="WP_188798880.1">
    <property type="nucleotide sequence ID" value="NZ_BMIZ01000001.1"/>
</dbReference>
<accession>A0ABX7GXU5</accession>
<dbReference type="Gene3D" id="2.60.40.10">
    <property type="entry name" value="Immunoglobulins"/>
    <property type="match status" value="2"/>
</dbReference>
<protein>
    <submittedName>
        <fullName evidence="3">IPT/TIG domain-containing protein</fullName>
    </submittedName>
</protein>
<dbReference type="Proteomes" id="UP000663181">
    <property type="component" value="Chromosome"/>
</dbReference>
<evidence type="ECO:0000256" key="1">
    <source>
        <dbReference type="SAM" id="Phobius"/>
    </source>
</evidence>
<organism evidence="3 4">
    <name type="scientific">Dyella caseinilytica</name>
    <dbReference type="NCBI Taxonomy" id="1849581"/>
    <lineage>
        <taxon>Bacteria</taxon>
        <taxon>Pseudomonadati</taxon>
        <taxon>Pseudomonadota</taxon>
        <taxon>Gammaproteobacteria</taxon>
        <taxon>Lysobacterales</taxon>
        <taxon>Rhodanobacteraceae</taxon>
        <taxon>Dyella</taxon>
    </lineage>
</organism>
<gene>
    <name evidence="3" type="ORF">ISN74_08295</name>
</gene>
<dbReference type="EMBL" id="CP064030">
    <property type="protein sequence ID" value="QRN55312.1"/>
    <property type="molecule type" value="Genomic_DNA"/>
</dbReference>
<evidence type="ECO:0000313" key="3">
    <source>
        <dbReference type="EMBL" id="QRN55312.1"/>
    </source>
</evidence>